<dbReference type="PRINTS" id="PR01490">
    <property type="entry name" value="RTXTOXIND"/>
</dbReference>
<comment type="subcellular location">
    <subcellularLocation>
        <location evidence="1 9">Cell inner membrane</location>
        <topology evidence="1 9">Single-pass membrane protein</topology>
    </subcellularLocation>
</comment>
<evidence type="ECO:0000256" key="5">
    <source>
        <dbReference type="ARBA" id="ARBA00022519"/>
    </source>
</evidence>
<keyword evidence="6 9" id="KW-0812">Transmembrane</keyword>
<dbReference type="STRING" id="84531.LA76x_4094"/>
<feature type="domain" description="CyaD-like alpha-helical hairpin" evidence="11">
    <location>
        <begin position="103"/>
        <end position="291"/>
    </location>
</feature>
<dbReference type="InterPro" id="IPR059040">
    <property type="entry name" value="HH_CyaD-like"/>
</dbReference>
<dbReference type="Proteomes" id="UP000060787">
    <property type="component" value="Chromosome"/>
</dbReference>
<accession>A0A0S2FFD3</accession>
<dbReference type="GO" id="GO:0005886">
    <property type="term" value="C:plasma membrane"/>
    <property type="evidence" value="ECO:0007669"/>
    <property type="project" value="UniProtKB-SubCell"/>
</dbReference>
<protein>
    <recommendedName>
        <fullName evidence="9">Membrane fusion protein (MFP) family protein</fullName>
    </recommendedName>
</protein>
<proteinExistence type="inferred from homology"/>
<evidence type="ECO:0000259" key="12">
    <source>
        <dbReference type="Pfam" id="PF26002"/>
    </source>
</evidence>
<dbReference type="InterPro" id="IPR050739">
    <property type="entry name" value="MFP"/>
</dbReference>
<evidence type="ECO:0000313" key="14">
    <source>
        <dbReference type="Proteomes" id="UP000060787"/>
    </source>
</evidence>
<dbReference type="PANTHER" id="PTHR30386">
    <property type="entry name" value="MEMBRANE FUSION SUBUNIT OF EMRAB-TOLC MULTIDRUG EFFLUX PUMP"/>
    <property type="match status" value="1"/>
</dbReference>
<keyword evidence="4 9" id="KW-1003">Cell membrane</keyword>
<feature type="domain" description="AprE-like beta-barrel" evidence="12">
    <location>
        <begin position="331"/>
        <end position="419"/>
    </location>
</feature>
<gene>
    <name evidence="13" type="ORF">LA76x_4094</name>
</gene>
<dbReference type="AlphaFoldDB" id="A0A0S2FFD3"/>
<evidence type="ECO:0000256" key="2">
    <source>
        <dbReference type="ARBA" id="ARBA00009477"/>
    </source>
</evidence>
<dbReference type="Pfam" id="PF25988">
    <property type="entry name" value="HH_CyaD"/>
    <property type="match status" value="1"/>
</dbReference>
<dbReference type="GO" id="GO:0009306">
    <property type="term" value="P:protein secretion"/>
    <property type="evidence" value="ECO:0007669"/>
    <property type="project" value="InterPro"/>
</dbReference>
<evidence type="ECO:0000256" key="4">
    <source>
        <dbReference type="ARBA" id="ARBA00022475"/>
    </source>
</evidence>
<evidence type="ECO:0000256" key="8">
    <source>
        <dbReference type="ARBA" id="ARBA00023136"/>
    </source>
</evidence>
<evidence type="ECO:0000256" key="6">
    <source>
        <dbReference type="ARBA" id="ARBA00022692"/>
    </source>
</evidence>
<comment type="similarity">
    <text evidence="2 9">Belongs to the membrane fusion protein (MFP) (TC 8.A.1) family.</text>
</comment>
<dbReference type="SUPFAM" id="SSF111369">
    <property type="entry name" value="HlyD-like secretion proteins"/>
    <property type="match status" value="1"/>
</dbReference>
<dbReference type="PATRIC" id="fig|84531.8.peg.4102"/>
<organism evidence="13 14">
    <name type="scientific">Lysobacter antibioticus</name>
    <dbReference type="NCBI Taxonomy" id="84531"/>
    <lineage>
        <taxon>Bacteria</taxon>
        <taxon>Pseudomonadati</taxon>
        <taxon>Pseudomonadota</taxon>
        <taxon>Gammaproteobacteria</taxon>
        <taxon>Lysobacterales</taxon>
        <taxon>Lysobacteraceae</taxon>
        <taxon>Lysobacter</taxon>
    </lineage>
</organism>
<evidence type="ECO:0000256" key="10">
    <source>
        <dbReference type="SAM" id="Coils"/>
    </source>
</evidence>
<dbReference type="InterPro" id="IPR006144">
    <property type="entry name" value="Secretion_HlyD_CS"/>
</dbReference>
<evidence type="ECO:0000313" key="13">
    <source>
        <dbReference type="EMBL" id="ALN82210.1"/>
    </source>
</evidence>
<keyword evidence="10" id="KW-0175">Coiled coil</keyword>
<evidence type="ECO:0000256" key="1">
    <source>
        <dbReference type="ARBA" id="ARBA00004377"/>
    </source>
</evidence>
<evidence type="ECO:0000256" key="9">
    <source>
        <dbReference type="RuleBase" id="RU365093"/>
    </source>
</evidence>
<keyword evidence="5 9" id="KW-0997">Cell inner membrane</keyword>
<evidence type="ECO:0000256" key="3">
    <source>
        <dbReference type="ARBA" id="ARBA00022448"/>
    </source>
</evidence>
<keyword evidence="3 9" id="KW-0813">Transport</keyword>
<keyword evidence="14" id="KW-1185">Reference proteome</keyword>
<dbReference type="KEGG" id="lab:LA76x_4094"/>
<feature type="coiled-coil region" evidence="10">
    <location>
        <begin position="209"/>
        <end position="288"/>
    </location>
</feature>
<dbReference type="PROSITE" id="PS00543">
    <property type="entry name" value="HLYD_FAMILY"/>
    <property type="match status" value="1"/>
</dbReference>
<dbReference type="PANTHER" id="PTHR30386:SF27">
    <property type="entry name" value="MEMBRANE FUSION PROTEIN (MFP) FAMILY PROTEIN"/>
    <property type="match status" value="1"/>
</dbReference>
<reference evidence="13 14" key="1">
    <citation type="journal article" date="2015" name="BMC Genomics">
        <title>Comparative genomics and metabolic profiling of the genus Lysobacter.</title>
        <authorList>
            <person name="de Bruijn I."/>
            <person name="Cheng X."/>
            <person name="de Jager V."/>
            <person name="Exposito R.G."/>
            <person name="Watrous J."/>
            <person name="Patel N."/>
            <person name="Postma J."/>
            <person name="Dorrestein P.C."/>
            <person name="Kobayashi D."/>
            <person name="Raaijmakers J.M."/>
        </authorList>
    </citation>
    <scope>NUCLEOTIDE SEQUENCE [LARGE SCALE GENOMIC DNA]</scope>
    <source>
        <strain evidence="13 14">76</strain>
    </source>
</reference>
<name>A0A0S2FFD3_LYSAN</name>
<evidence type="ECO:0000256" key="7">
    <source>
        <dbReference type="ARBA" id="ARBA00022989"/>
    </source>
</evidence>
<dbReference type="InterPro" id="IPR058982">
    <property type="entry name" value="Beta-barrel_AprE"/>
</dbReference>
<dbReference type="EMBL" id="CP011129">
    <property type="protein sequence ID" value="ALN82210.1"/>
    <property type="molecule type" value="Genomic_DNA"/>
</dbReference>
<dbReference type="NCBIfam" id="TIGR01843">
    <property type="entry name" value="type_I_hlyD"/>
    <property type="match status" value="1"/>
</dbReference>
<keyword evidence="7 9" id="KW-1133">Transmembrane helix</keyword>
<feature type="transmembrane region" description="Helical" evidence="9">
    <location>
        <begin position="33"/>
        <end position="52"/>
    </location>
</feature>
<dbReference type="Gene3D" id="2.40.30.170">
    <property type="match status" value="1"/>
</dbReference>
<evidence type="ECO:0000259" key="11">
    <source>
        <dbReference type="Pfam" id="PF25988"/>
    </source>
</evidence>
<dbReference type="Pfam" id="PF26002">
    <property type="entry name" value="Beta-barrel_AprE"/>
    <property type="match status" value="1"/>
</dbReference>
<keyword evidence="8 9" id="KW-0472">Membrane</keyword>
<dbReference type="InterPro" id="IPR010129">
    <property type="entry name" value="T1SS_HlyD"/>
</dbReference>
<sequence length="442" mass="48704">MSGPNKTRDEHEFQPGYLEVIERPPAPWSRRTAVALAATFAAVLVWAIFGHLDIQANASGRLLVPSNSKVVQSVEGGEIAAIHVRDGARVEVGDVLVSLNPIGADAEFRELRGQLNFKLLEQARLQALLTDDPVANFIAPEDASAEHVAIAREHLLSISRELRANIAGIESEMAVNRANQNGREADIAALRKLATNVMQRLDAYRVLAAGKLISNVELQQQERERLEIERAVSQQRSELGVMKAQYQLLSHQRSAYLAKTAKEYQDSLASVRVEVSNLAQKLVRAKEKVRLQTLRATVGGVVQQLAVHTRGGAVQAGQQLMVIVPNEKSLQAEVMVLNGDVGFVRPGQSVELKIDSFAYTRYGTVPGKILNVSRDAVKDDRLGLVFPARVELRRLHMASDGKTFPLQAGMGLSAEIRTGRRRVIDYVLGPLREYRSEALKER</sequence>